<name>A0A288W7L1_PENVA</name>
<dbReference type="Pfam" id="PF07327">
    <property type="entry name" value="Neuroparsin"/>
    <property type="match status" value="1"/>
</dbReference>
<sequence length="101" mass="10751">MGISTSAVACLTLACLLLLHLQAAQGTPVCPGTRDPPQDLSKCKFGVVKDWCRNTVCAKGPRETCGGRWLEHGRCGLGMYCRCGHCAGCTSTLECVLGRFC</sequence>
<feature type="signal peptide" evidence="1">
    <location>
        <begin position="1"/>
        <end position="26"/>
    </location>
</feature>
<organism evidence="2">
    <name type="scientific">Penaeus vannamei</name>
    <name type="common">Whiteleg shrimp</name>
    <name type="synonym">Litopenaeus vannamei</name>
    <dbReference type="NCBI Taxonomy" id="6689"/>
    <lineage>
        <taxon>Eukaryota</taxon>
        <taxon>Metazoa</taxon>
        <taxon>Ecdysozoa</taxon>
        <taxon>Arthropoda</taxon>
        <taxon>Crustacea</taxon>
        <taxon>Multicrustacea</taxon>
        <taxon>Malacostraca</taxon>
        <taxon>Eumalacostraca</taxon>
        <taxon>Eucarida</taxon>
        <taxon>Decapoda</taxon>
        <taxon>Dendrobranchiata</taxon>
        <taxon>Penaeoidea</taxon>
        <taxon>Penaeidae</taxon>
        <taxon>Penaeus</taxon>
    </lineage>
</organism>
<dbReference type="Gene3D" id="4.10.40.20">
    <property type="match status" value="1"/>
</dbReference>
<proteinExistence type="evidence at transcript level"/>
<dbReference type="AlphaFoldDB" id="A0A288W7L1"/>
<dbReference type="OrthoDB" id="5976811at2759"/>
<dbReference type="EMBL" id="KX880375">
    <property type="protein sequence ID" value="ARS88256.1"/>
    <property type="molecule type" value="mRNA"/>
</dbReference>
<keyword evidence="1" id="KW-0732">Signal</keyword>
<evidence type="ECO:0000256" key="1">
    <source>
        <dbReference type="SAM" id="SignalP"/>
    </source>
</evidence>
<accession>A0A288W7L1</accession>
<reference evidence="2" key="1">
    <citation type="submission" date="2016-09" db="EMBL/GenBank/DDBJ databases">
        <title>Functional analysis of gonad development related genes isolated from Litopenaeus vannamei.</title>
        <authorList>
            <person name="Zhang M."/>
            <person name="Yan M.-C."/>
            <person name="Li F."/>
        </authorList>
    </citation>
    <scope>NUCLEOTIDE SEQUENCE</scope>
</reference>
<evidence type="ECO:0000313" key="2">
    <source>
        <dbReference type="EMBL" id="ARS88256.1"/>
    </source>
</evidence>
<dbReference type="InterPro" id="IPR010850">
    <property type="entry name" value="Neuroparsin"/>
</dbReference>
<dbReference type="GeneID" id="113824994"/>
<feature type="chain" id="PRO_5012741843" evidence="1">
    <location>
        <begin position="27"/>
        <end position="101"/>
    </location>
</feature>
<dbReference type="RefSeq" id="XP_027233579.1">
    <property type="nucleotide sequence ID" value="XM_027377778.2"/>
</dbReference>
<protein>
    <submittedName>
        <fullName evidence="2">Neuroparsin 1</fullName>
    </submittedName>
</protein>
<dbReference type="KEGG" id="pvm:113824994"/>